<keyword evidence="2" id="KW-1133">Transmembrane helix</keyword>
<dbReference type="SUPFAM" id="SSF58100">
    <property type="entry name" value="Bacterial hemolysins"/>
    <property type="match status" value="1"/>
</dbReference>
<reference evidence="3 4" key="1">
    <citation type="submission" date="2024-04" db="EMBL/GenBank/DDBJ databases">
        <title>Tritrichomonas musculus Genome.</title>
        <authorList>
            <person name="Alves-Ferreira E."/>
            <person name="Grigg M."/>
            <person name="Lorenzi H."/>
            <person name="Galac M."/>
        </authorList>
    </citation>
    <scope>NUCLEOTIDE SEQUENCE [LARGE SCALE GENOMIC DNA]</scope>
    <source>
        <strain evidence="3 4">EAF2021</strain>
    </source>
</reference>
<organism evidence="3 4">
    <name type="scientific">Tritrichomonas musculus</name>
    <dbReference type="NCBI Taxonomy" id="1915356"/>
    <lineage>
        <taxon>Eukaryota</taxon>
        <taxon>Metamonada</taxon>
        <taxon>Parabasalia</taxon>
        <taxon>Tritrichomonadida</taxon>
        <taxon>Tritrichomonadidae</taxon>
        <taxon>Tritrichomonas</taxon>
    </lineage>
</organism>
<feature type="coiled-coil region" evidence="1">
    <location>
        <begin position="59"/>
        <end position="93"/>
    </location>
</feature>
<evidence type="ECO:0000256" key="2">
    <source>
        <dbReference type="SAM" id="Phobius"/>
    </source>
</evidence>
<gene>
    <name evidence="3" type="ORF">M9Y10_032210</name>
</gene>
<name>A0ABR2GZA3_9EUKA</name>
<keyword evidence="2" id="KW-0472">Membrane</keyword>
<dbReference type="EMBL" id="JAPFFF010000052">
    <property type="protein sequence ID" value="KAK8839278.1"/>
    <property type="molecule type" value="Genomic_DNA"/>
</dbReference>
<proteinExistence type="predicted"/>
<keyword evidence="4" id="KW-1185">Reference proteome</keyword>
<feature type="transmembrane region" description="Helical" evidence="2">
    <location>
        <begin position="101"/>
        <end position="125"/>
    </location>
</feature>
<dbReference type="Gene3D" id="1.20.5.340">
    <property type="match status" value="1"/>
</dbReference>
<comment type="caution">
    <text evidence="3">The sequence shown here is derived from an EMBL/GenBank/DDBJ whole genome shotgun (WGS) entry which is preliminary data.</text>
</comment>
<evidence type="ECO:0000256" key="1">
    <source>
        <dbReference type="SAM" id="Coils"/>
    </source>
</evidence>
<dbReference type="Proteomes" id="UP001470230">
    <property type="component" value="Unassembled WGS sequence"/>
</dbReference>
<evidence type="ECO:0008006" key="5">
    <source>
        <dbReference type="Google" id="ProtNLM"/>
    </source>
</evidence>
<keyword evidence="1" id="KW-0175">Coiled coil</keyword>
<keyword evidence="2" id="KW-0812">Transmembrane</keyword>
<protein>
    <recommendedName>
        <fullName evidence="5">t-SNARE coiled-coil homology domain-containing protein</fullName>
    </recommendedName>
</protein>
<accession>A0ABR2GZA3</accession>
<evidence type="ECO:0000313" key="4">
    <source>
        <dbReference type="Proteomes" id="UP001470230"/>
    </source>
</evidence>
<sequence>MVTLPYDVDTLGSANEFDFLQKIVDSNTRAINDVTSILNMHSSKLDDIKQTLALHTTNFTQMQNQITQLDGNVARMQNQITQLDGNVARMQTQIAQLDGNVAQIVLIIFIAFALLFALMFALLFASTTKRICTRLENIENIIFKNSNSYEKGMKLFVPKDSEEQSMNSITIPKNEI</sequence>
<evidence type="ECO:0000313" key="3">
    <source>
        <dbReference type="EMBL" id="KAK8839278.1"/>
    </source>
</evidence>